<dbReference type="Pfam" id="PF00078">
    <property type="entry name" value="RVT_1"/>
    <property type="match status" value="1"/>
</dbReference>
<protein>
    <recommendedName>
        <fullName evidence="2">Reverse transcriptase domain-containing protein</fullName>
    </recommendedName>
</protein>
<name>A0A9P6YG84_RHIOR</name>
<dbReference type="InterPro" id="IPR043502">
    <property type="entry name" value="DNA/RNA_pol_sf"/>
</dbReference>
<dbReference type="PANTHER" id="PTHR19446">
    <property type="entry name" value="REVERSE TRANSCRIPTASES"/>
    <property type="match status" value="1"/>
</dbReference>
<keyword evidence="1" id="KW-0472">Membrane</keyword>
<evidence type="ECO:0000259" key="2">
    <source>
        <dbReference type="Pfam" id="PF00078"/>
    </source>
</evidence>
<sequence>MYRKRTIEQHITTLRSDDNEDSVEGIDQLLPIIQQFYRSLYDADPVDDLQLNSYLQGIFDLPQATSDHCDILMVPITIDENITETACVKNKISSPEEDGLGYAFLYQLFRYPPLQELVLKIYNQAHNSSIFPHSWQELRVILSLINRCQTGFMPNRFITENGLVLNIIMEHACKDNRQEIALLLDQEKAYDRVRPSYLRSVLLKFGFPTVLVNSLIGLFFSNRVNSNGHLTEEVTQSRGLRQGDPLSPLLFNLALEPFLRHVLQDTPLFGFSFLPLPADPTPPPALKYSLILMMFVFFYLRLQISYVFNIIYRLTGKYPTLK</sequence>
<comment type="caution">
    <text evidence="3">The sequence shown here is derived from an EMBL/GenBank/DDBJ whole genome shotgun (WGS) entry which is preliminary data.</text>
</comment>
<evidence type="ECO:0000313" key="3">
    <source>
        <dbReference type="EMBL" id="KAG1547748.1"/>
    </source>
</evidence>
<dbReference type="AlphaFoldDB" id="A0A9P6YG84"/>
<evidence type="ECO:0000313" key="4">
    <source>
        <dbReference type="Proteomes" id="UP000717996"/>
    </source>
</evidence>
<dbReference type="EMBL" id="JAANIT010000435">
    <property type="protein sequence ID" value="KAG1547748.1"/>
    <property type="molecule type" value="Genomic_DNA"/>
</dbReference>
<organism evidence="3 4">
    <name type="scientific">Rhizopus oryzae</name>
    <name type="common">Mucormycosis agent</name>
    <name type="synonym">Rhizopus arrhizus var. delemar</name>
    <dbReference type="NCBI Taxonomy" id="64495"/>
    <lineage>
        <taxon>Eukaryota</taxon>
        <taxon>Fungi</taxon>
        <taxon>Fungi incertae sedis</taxon>
        <taxon>Mucoromycota</taxon>
        <taxon>Mucoromycotina</taxon>
        <taxon>Mucoromycetes</taxon>
        <taxon>Mucorales</taxon>
        <taxon>Mucorineae</taxon>
        <taxon>Rhizopodaceae</taxon>
        <taxon>Rhizopus</taxon>
    </lineage>
</organism>
<reference evidence="3" key="1">
    <citation type="journal article" date="2020" name="Microb. Genom.">
        <title>Genetic diversity of clinical and environmental Mucorales isolates obtained from an investigation of mucormycosis cases among solid organ transplant recipients.</title>
        <authorList>
            <person name="Nguyen M.H."/>
            <person name="Kaul D."/>
            <person name="Muto C."/>
            <person name="Cheng S.J."/>
            <person name="Richter R.A."/>
            <person name="Bruno V.M."/>
            <person name="Liu G."/>
            <person name="Beyhan S."/>
            <person name="Sundermann A.J."/>
            <person name="Mounaud S."/>
            <person name="Pasculle A.W."/>
            <person name="Nierman W.C."/>
            <person name="Driscoll E."/>
            <person name="Cumbie R."/>
            <person name="Clancy C.J."/>
            <person name="Dupont C.L."/>
        </authorList>
    </citation>
    <scope>NUCLEOTIDE SEQUENCE</scope>
    <source>
        <strain evidence="3">GL16</strain>
    </source>
</reference>
<accession>A0A9P6YG84</accession>
<evidence type="ECO:0000256" key="1">
    <source>
        <dbReference type="SAM" id="Phobius"/>
    </source>
</evidence>
<feature type="transmembrane region" description="Helical" evidence="1">
    <location>
        <begin position="290"/>
        <end position="312"/>
    </location>
</feature>
<feature type="transmembrane region" description="Helical" evidence="1">
    <location>
        <begin position="201"/>
        <end position="220"/>
    </location>
</feature>
<keyword evidence="1" id="KW-0812">Transmembrane</keyword>
<keyword evidence="1" id="KW-1133">Transmembrane helix</keyword>
<dbReference type="InterPro" id="IPR000477">
    <property type="entry name" value="RT_dom"/>
</dbReference>
<dbReference type="SUPFAM" id="SSF56672">
    <property type="entry name" value="DNA/RNA polymerases"/>
    <property type="match status" value="1"/>
</dbReference>
<gene>
    <name evidence="3" type="ORF">G6F51_004076</name>
</gene>
<feature type="domain" description="Reverse transcriptase" evidence="2">
    <location>
        <begin position="121"/>
        <end position="265"/>
    </location>
</feature>
<proteinExistence type="predicted"/>
<dbReference type="Proteomes" id="UP000717996">
    <property type="component" value="Unassembled WGS sequence"/>
</dbReference>